<dbReference type="Gene3D" id="3.60.15.10">
    <property type="entry name" value="Ribonuclease Z/Hydroxyacylglutathione hydrolase-like"/>
    <property type="match status" value="1"/>
</dbReference>
<dbReference type="PANTHER" id="PTHR42951">
    <property type="entry name" value="METALLO-BETA-LACTAMASE DOMAIN-CONTAINING"/>
    <property type="match status" value="1"/>
</dbReference>
<proteinExistence type="predicted"/>
<dbReference type="SMART" id="SM00849">
    <property type="entry name" value="Lactamase_B"/>
    <property type="match status" value="1"/>
</dbReference>
<keyword evidence="3" id="KW-1185">Reference proteome</keyword>
<dbReference type="AlphaFoldDB" id="A0A1G8CDQ4"/>
<dbReference type="SUPFAM" id="SSF56281">
    <property type="entry name" value="Metallo-hydrolase/oxidoreductase"/>
    <property type="match status" value="1"/>
</dbReference>
<dbReference type="STRING" id="930129.SAMN05216352_101264"/>
<dbReference type="InterPro" id="IPR001279">
    <property type="entry name" value="Metallo-B-lactamas"/>
</dbReference>
<protein>
    <submittedName>
        <fullName evidence="2">Glyoxylase, beta-lactamase superfamily II</fullName>
    </submittedName>
</protein>
<feature type="domain" description="Metallo-beta-lactamase" evidence="1">
    <location>
        <begin position="25"/>
        <end position="230"/>
    </location>
</feature>
<organism evidence="2 3">
    <name type="scientific">Alteribacillus bidgolensis</name>
    <dbReference type="NCBI Taxonomy" id="930129"/>
    <lineage>
        <taxon>Bacteria</taxon>
        <taxon>Bacillati</taxon>
        <taxon>Bacillota</taxon>
        <taxon>Bacilli</taxon>
        <taxon>Bacillales</taxon>
        <taxon>Bacillaceae</taxon>
        <taxon>Alteribacillus</taxon>
    </lineage>
</organism>
<reference evidence="2 3" key="1">
    <citation type="submission" date="2016-10" db="EMBL/GenBank/DDBJ databases">
        <authorList>
            <person name="de Groot N.N."/>
        </authorList>
    </citation>
    <scope>NUCLEOTIDE SEQUENCE [LARGE SCALE GENOMIC DNA]</scope>
    <source>
        <strain evidence="3">P4B,CCM 7963,CECT 7998,DSM 25260,IBRC-M 10614,KCTC 13821</strain>
    </source>
</reference>
<dbReference type="Pfam" id="PF00753">
    <property type="entry name" value="Lactamase_B"/>
    <property type="match status" value="1"/>
</dbReference>
<evidence type="ECO:0000259" key="1">
    <source>
        <dbReference type="SMART" id="SM00849"/>
    </source>
</evidence>
<dbReference type="CDD" id="cd07726">
    <property type="entry name" value="ST1585-like_MBL-fold"/>
    <property type="match status" value="1"/>
</dbReference>
<evidence type="ECO:0000313" key="3">
    <source>
        <dbReference type="Proteomes" id="UP000199017"/>
    </source>
</evidence>
<name>A0A1G8CDQ4_9BACI</name>
<dbReference type="InterPro" id="IPR036866">
    <property type="entry name" value="RibonucZ/Hydroxyglut_hydro"/>
</dbReference>
<dbReference type="PANTHER" id="PTHR42951:SF22">
    <property type="entry name" value="METALLO BETA-LACTAMASE SUPERFAMILY LIPOPROTEIN"/>
    <property type="match status" value="1"/>
</dbReference>
<gene>
    <name evidence="2" type="ORF">SAMN05216352_101264</name>
</gene>
<dbReference type="InterPro" id="IPR037482">
    <property type="entry name" value="ST1585_MBL-fold"/>
</dbReference>
<dbReference type="OrthoDB" id="9761531at2"/>
<dbReference type="RefSeq" id="WP_091579800.1">
    <property type="nucleotide sequence ID" value="NZ_FNDU01000001.1"/>
</dbReference>
<dbReference type="EMBL" id="FNDU01000001">
    <property type="protein sequence ID" value="SDH42990.1"/>
    <property type="molecule type" value="Genomic_DNA"/>
</dbReference>
<evidence type="ECO:0000313" key="2">
    <source>
        <dbReference type="EMBL" id="SDH42990.1"/>
    </source>
</evidence>
<sequence>MNWKKPELITDDIWISDGFDLHLPNRTGTYIINEKDLTLIDTGPSLSVPRIIKSIEHLGRSLNEVTYIIVTHVHLDHAGGAGLLLKECPNAKVVVHPRGARHLIDPARLVKGAQAVYGERFESLFDPVVPIAEEKVIIKDHEETLSLSSARTLTFLDTPGHASHHFSIIDSHSNGIFTGDTIGIQYTDANNLQKDIYLPSTSPNQFDPDKMEESLKLILSYEPSSIFFGHYGASKNINEIQRQIRFWLPHFIQKGKAVKGEGLAFGVLAERLGQDVLRNYSLHHLDDNHPLVTFIKMDAAVSAMGIFDYLSK</sequence>
<dbReference type="InterPro" id="IPR050855">
    <property type="entry name" value="NDM-1-like"/>
</dbReference>
<accession>A0A1G8CDQ4</accession>
<dbReference type="Proteomes" id="UP000199017">
    <property type="component" value="Unassembled WGS sequence"/>
</dbReference>